<accession>A0AA86W4L4</accession>
<feature type="region of interest" description="Disordered" evidence="1">
    <location>
        <begin position="34"/>
        <end position="134"/>
    </location>
</feature>
<dbReference type="EMBL" id="OY731408">
    <property type="protein sequence ID" value="CAJ1978489.1"/>
    <property type="molecule type" value="Genomic_DNA"/>
</dbReference>
<sequence>MNPYYDVERLRDEVIYLHSLWHQGPPRTPVIPTPIPQPQHTCHVLPHHHHHHHPASARTRSLPPVPSTSFKKKKKKKKKQKRRHGDNSARPDPEWPSPVRPDSVPSTGWGKPKPGPAPRPDVSQQEKERLAAVQAQQKACKALKEFLSKSDDVDVDDDDEEDDDDHGEWEEIEEFFVGLFLKDDELRGYYQRCFESGEFCCMVCGAIGKKNSGKRFKDCVALLQHSMSILRTLKRGVHRGFGMAVCKVLGWDVDRLPTIVMKGEPLGLEMMKPAEAEGEPREKVEDDGEDCAGK</sequence>
<organism evidence="2 3">
    <name type="scientific">Sphenostylis stenocarpa</name>
    <dbReference type="NCBI Taxonomy" id="92480"/>
    <lineage>
        <taxon>Eukaryota</taxon>
        <taxon>Viridiplantae</taxon>
        <taxon>Streptophyta</taxon>
        <taxon>Embryophyta</taxon>
        <taxon>Tracheophyta</taxon>
        <taxon>Spermatophyta</taxon>
        <taxon>Magnoliopsida</taxon>
        <taxon>eudicotyledons</taxon>
        <taxon>Gunneridae</taxon>
        <taxon>Pentapetalae</taxon>
        <taxon>rosids</taxon>
        <taxon>fabids</taxon>
        <taxon>Fabales</taxon>
        <taxon>Fabaceae</taxon>
        <taxon>Papilionoideae</taxon>
        <taxon>50 kb inversion clade</taxon>
        <taxon>NPAAA clade</taxon>
        <taxon>indigoferoid/millettioid clade</taxon>
        <taxon>Phaseoleae</taxon>
        <taxon>Sphenostylis</taxon>
    </lineage>
</organism>
<evidence type="ECO:0000313" key="3">
    <source>
        <dbReference type="Proteomes" id="UP001189624"/>
    </source>
</evidence>
<dbReference type="AlphaFoldDB" id="A0AA86W4L4"/>
<dbReference type="Proteomes" id="UP001189624">
    <property type="component" value="Chromosome 11"/>
</dbReference>
<evidence type="ECO:0000256" key="1">
    <source>
        <dbReference type="SAM" id="MobiDB-lite"/>
    </source>
</evidence>
<dbReference type="PANTHER" id="PTHR34546:SF3">
    <property type="entry name" value="OS06G0153600 PROTEIN"/>
    <property type="match status" value="1"/>
</dbReference>
<feature type="compositionally biased region" description="Basic and acidic residues" evidence="1">
    <location>
        <begin position="272"/>
        <end position="284"/>
    </location>
</feature>
<proteinExistence type="predicted"/>
<dbReference type="PANTHER" id="PTHR34546">
    <property type="entry name" value="OS06G0153600 PROTEIN"/>
    <property type="match status" value="1"/>
</dbReference>
<dbReference type="Gramene" id="rna-AYBTSS11_LOCUS30684">
    <property type="protein sequence ID" value="CAJ1978489.1"/>
    <property type="gene ID" value="gene-AYBTSS11_LOCUS30684"/>
</dbReference>
<name>A0AA86W4L4_9FABA</name>
<gene>
    <name evidence="2" type="ORF">AYBTSS11_LOCUS30684</name>
</gene>
<feature type="compositionally biased region" description="Basic residues" evidence="1">
    <location>
        <begin position="70"/>
        <end position="84"/>
    </location>
</feature>
<feature type="region of interest" description="Disordered" evidence="1">
    <location>
        <begin position="272"/>
        <end position="294"/>
    </location>
</feature>
<feature type="compositionally biased region" description="Acidic residues" evidence="1">
    <location>
        <begin position="285"/>
        <end position="294"/>
    </location>
</feature>
<keyword evidence="3" id="KW-1185">Reference proteome</keyword>
<evidence type="ECO:0000313" key="2">
    <source>
        <dbReference type="EMBL" id="CAJ1978489.1"/>
    </source>
</evidence>
<feature type="compositionally biased region" description="Basic residues" evidence="1">
    <location>
        <begin position="45"/>
        <end position="55"/>
    </location>
</feature>
<reference evidence="2" key="1">
    <citation type="submission" date="2023-10" db="EMBL/GenBank/DDBJ databases">
        <authorList>
            <person name="Domelevo Entfellner J.-B."/>
        </authorList>
    </citation>
    <scope>NUCLEOTIDE SEQUENCE</scope>
</reference>
<protein>
    <submittedName>
        <fullName evidence="2">Uncharacterized protein</fullName>
    </submittedName>
</protein>